<dbReference type="AlphaFoldDB" id="A0A8W8NSI9"/>
<keyword evidence="2" id="KW-1185">Reference proteome</keyword>
<accession>A0A8W8NSI9</accession>
<dbReference type="EnsemblMetazoa" id="G7856.1">
    <property type="protein sequence ID" value="G7856.1:cds"/>
    <property type="gene ID" value="G7856"/>
</dbReference>
<name>A0A8W8NSI9_MAGGI</name>
<sequence length="148" mass="17297">MGNFSVSALCDVCREVHTMHNMAIDSVDYTHYTRVYTICEDGWDLLLDLLGQQNYWNLITVTQRQGKKLVVRRIENRHHVDDSDCYRDSLTGHQSRDHWYFVGVGRDAGIADHQIKRVEESKWESSILSPSCHNNCSDEVVEKRWKVK</sequence>
<dbReference type="Proteomes" id="UP000005408">
    <property type="component" value="Unassembled WGS sequence"/>
</dbReference>
<proteinExistence type="predicted"/>
<evidence type="ECO:0000313" key="2">
    <source>
        <dbReference type="Proteomes" id="UP000005408"/>
    </source>
</evidence>
<reference evidence="1" key="1">
    <citation type="submission" date="2022-08" db="UniProtKB">
        <authorList>
            <consortium name="EnsemblMetazoa"/>
        </authorList>
    </citation>
    <scope>IDENTIFICATION</scope>
    <source>
        <strain evidence="1">05x7-T-G4-1.051#20</strain>
    </source>
</reference>
<protein>
    <submittedName>
        <fullName evidence="1">Uncharacterized protein</fullName>
    </submittedName>
</protein>
<evidence type="ECO:0000313" key="1">
    <source>
        <dbReference type="EnsemblMetazoa" id="G7856.1:cds"/>
    </source>
</evidence>
<organism evidence="1 2">
    <name type="scientific">Magallana gigas</name>
    <name type="common">Pacific oyster</name>
    <name type="synonym">Crassostrea gigas</name>
    <dbReference type="NCBI Taxonomy" id="29159"/>
    <lineage>
        <taxon>Eukaryota</taxon>
        <taxon>Metazoa</taxon>
        <taxon>Spiralia</taxon>
        <taxon>Lophotrochozoa</taxon>
        <taxon>Mollusca</taxon>
        <taxon>Bivalvia</taxon>
        <taxon>Autobranchia</taxon>
        <taxon>Pteriomorphia</taxon>
        <taxon>Ostreida</taxon>
        <taxon>Ostreoidea</taxon>
        <taxon>Ostreidae</taxon>
        <taxon>Magallana</taxon>
    </lineage>
</organism>